<keyword evidence="6" id="KW-1185">Reference proteome</keyword>
<gene>
    <name evidence="5" type="ORF">D4764_18G0012710</name>
</gene>
<dbReference type="SMART" id="SM00140">
    <property type="entry name" value="NGF"/>
    <property type="match status" value="1"/>
</dbReference>
<evidence type="ECO:0000256" key="2">
    <source>
        <dbReference type="ARBA" id="ARBA00023030"/>
    </source>
</evidence>
<dbReference type="SUPFAM" id="SSF57501">
    <property type="entry name" value="Cystine-knot cytokines"/>
    <property type="match status" value="1"/>
</dbReference>
<dbReference type="GO" id="GO:0050804">
    <property type="term" value="P:modulation of chemical synaptic transmission"/>
    <property type="evidence" value="ECO:0007669"/>
    <property type="project" value="TreeGrafter"/>
</dbReference>
<dbReference type="Proteomes" id="UP000324091">
    <property type="component" value="Chromosome 18"/>
</dbReference>
<dbReference type="GO" id="GO:0043524">
    <property type="term" value="P:negative regulation of neuron apoptotic process"/>
    <property type="evidence" value="ECO:0007669"/>
    <property type="project" value="TreeGrafter"/>
</dbReference>
<dbReference type="GO" id="GO:0008083">
    <property type="term" value="F:growth factor activity"/>
    <property type="evidence" value="ECO:0007669"/>
    <property type="project" value="UniProtKB-KW"/>
</dbReference>
<comment type="similarity">
    <text evidence="1">Belongs to the NGF-beta family.</text>
</comment>
<dbReference type="GO" id="GO:0030424">
    <property type="term" value="C:axon"/>
    <property type="evidence" value="ECO:0007669"/>
    <property type="project" value="TreeGrafter"/>
</dbReference>
<sequence length="100" mass="11589">MTEIQTQKGWIKQFFYETRCRRAELRSYNRRSKSTGAAPRPAETGKQWESECKVKESYVRALTKDEKNKVGWNWIRIDASCVCVLFRPNRMAGRAGAGRG</sequence>
<evidence type="ECO:0000313" key="5">
    <source>
        <dbReference type="EMBL" id="TWW70465.1"/>
    </source>
</evidence>
<proteinExistence type="inferred from homology"/>
<protein>
    <submittedName>
        <fullName evidence="5">Neurotrophin-4</fullName>
    </submittedName>
</protein>
<evidence type="ECO:0000256" key="3">
    <source>
        <dbReference type="SAM" id="MobiDB-lite"/>
    </source>
</evidence>
<dbReference type="GO" id="GO:0021675">
    <property type="term" value="P:nerve development"/>
    <property type="evidence" value="ECO:0007669"/>
    <property type="project" value="TreeGrafter"/>
</dbReference>
<dbReference type="AlphaFoldDB" id="A0A5C6NTX9"/>
<dbReference type="InterPro" id="IPR002072">
    <property type="entry name" value="Nerve_growth_factor-rel"/>
</dbReference>
<dbReference type="PANTHER" id="PTHR11589:SF11">
    <property type="entry name" value="PREPRO-NEUROTROPHIN"/>
    <property type="match status" value="1"/>
</dbReference>
<dbReference type="PROSITE" id="PS50270">
    <property type="entry name" value="NGF_2"/>
    <property type="match status" value="1"/>
</dbReference>
<reference evidence="5 6" key="1">
    <citation type="submission" date="2019-04" db="EMBL/GenBank/DDBJ databases">
        <title>Chromosome genome assembly for Takifugu flavidus.</title>
        <authorList>
            <person name="Xiao S."/>
        </authorList>
    </citation>
    <scope>NUCLEOTIDE SEQUENCE [LARGE SCALE GENOMIC DNA]</scope>
    <source>
        <strain evidence="5">HTHZ2018</strain>
        <tissue evidence="5">Muscle</tissue>
    </source>
</reference>
<dbReference type="GO" id="GO:0005615">
    <property type="term" value="C:extracellular space"/>
    <property type="evidence" value="ECO:0007669"/>
    <property type="project" value="TreeGrafter"/>
</dbReference>
<dbReference type="Pfam" id="PF00243">
    <property type="entry name" value="NGF"/>
    <property type="match status" value="1"/>
</dbReference>
<dbReference type="InterPro" id="IPR020408">
    <property type="entry name" value="Nerve_growth_factor-like"/>
</dbReference>
<dbReference type="EMBL" id="RHFK02000010">
    <property type="protein sequence ID" value="TWW70465.1"/>
    <property type="molecule type" value="Genomic_DNA"/>
</dbReference>
<dbReference type="GO" id="GO:0030425">
    <property type="term" value="C:dendrite"/>
    <property type="evidence" value="ECO:0007669"/>
    <property type="project" value="TreeGrafter"/>
</dbReference>
<evidence type="ECO:0000256" key="1">
    <source>
        <dbReference type="ARBA" id="ARBA00010783"/>
    </source>
</evidence>
<comment type="caution">
    <text evidence="5">The sequence shown here is derived from an EMBL/GenBank/DDBJ whole genome shotgun (WGS) entry which is preliminary data.</text>
</comment>
<dbReference type="GO" id="GO:0038180">
    <property type="term" value="P:nerve growth factor signaling pathway"/>
    <property type="evidence" value="ECO:0007669"/>
    <property type="project" value="TreeGrafter"/>
</dbReference>
<feature type="region of interest" description="Disordered" evidence="3">
    <location>
        <begin position="29"/>
        <end position="48"/>
    </location>
</feature>
<dbReference type="GO" id="GO:0048812">
    <property type="term" value="P:neuron projection morphogenesis"/>
    <property type="evidence" value="ECO:0007669"/>
    <property type="project" value="TreeGrafter"/>
</dbReference>
<dbReference type="PANTHER" id="PTHR11589">
    <property type="entry name" value="NERVE GROWTH FACTOR NGF -RELATED"/>
    <property type="match status" value="1"/>
</dbReference>
<evidence type="ECO:0000259" key="4">
    <source>
        <dbReference type="SMART" id="SM00140"/>
    </source>
</evidence>
<accession>A0A5C6NTX9</accession>
<feature type="domain" description="Nerve growth factor-related" evidence="4">
    <location>
        <begin position="2"/>
        <end position="84"/>
    </location>
</feature>
<dbReference type="PRINTS" id="PR00268">
    <property type="entry name" value="NGF"/>
</dbReference>
<dbReference type="InterPro" id="IPR029034">
    <property type="entry name" value="Cystine-knot_cytokine"/>
</dbReference>
<dbReference type="GO" id="GO:0007169">
    <property type="term" value="P:cell surface receptor protein tyrosine kinase signaling pathway"/>
    <property type="evidence" value="ECO:0007669"/>
    <property type="project" value="TreeGrafter"/>
</dbReference>
<evidence type="ECO:0000313" key="6">
    <source>
        <dbReference type="Proteomes" id="UP000324091"/>
    </source>
</evidence>
<name>A0A5C6NTX9_9TELE</name>
<dbReference type="GO" id="GO:0008021">
    <property type="term" value="C:synaptic vesicle"/>
    <property type="evidence" value="ECO:0007669"/>
    <property type="project" value="TreeGrafter"/>
</dbReference>
<dbReference type="GO" id="GO:0005163">
    <property type="term" value="F:nerve growth factor receptor binding"/>
    <property type="evidence" value="ECO:0007669"/>
    <property type="project" value="TreeGrafter"/>
</dbReference>
<dbReference type="Gene3D" id="2.10.90.10">
    <property type="entry name" value="Cystine-knot cytokines"/>
    <property type="match status" value="1"/>
</dbReference>
<organism evidence="5 6">
    <name type="scientific">Takifugu flavidus</name>
    <name type="common">sansaifugu</name>
    <dbReference type="NCBI Taxonomy" id="433684"/>
    <lineage>
        <taxon>Eukaryota</taxon>
        <taxon>Metazoa</taxon>
        <taxon>Chordata</taxon>
        <taxon>Craniata</taxon>
        <taxon>Vertebrata</taxon>
        <taxon>Euteleostomi</taxon>
        <taxon>Actinopterygii</taxon>
        <taxon>Neopterygii</taxon>
        <taxon>Teleostei</taxon>
        <taxon>Neoteleostei</taxon>
        <taxon>Acanthomorphata</taxon>
        <taxon>Eupercaria</taxon>
        <taxon>Tetraodontiformes</taxon>
        <taxon>Tetradontoidea</taxon>
        <taxon>Tetraodontidae</taxon>
        <taxon>Takifugu</taxon>
    </lineage>
</organism>
<keyword evidence="2" id="KW-0339">Growth factor</keyword>